<reference evidence="2" key="1">
    <citation type="journal article" date="2017" name="Front. Plant Sci.">
        <title>Climate Clever Clovers: New Paradigm to Reduce the Environmental Footprint of Ruminants by Breeding Low Methanogenic Forages Utilizing Haplotype Variation.</title>
        <authorList>
            <person name="Kaur P."/>
            <person name="Appels R."/>
            <person name="Bayer P.E."/>
            <person name="Keeble-Gagnere G."/>
            <person name="Wang J."/>
            <person name="Hirakawa H."/>
            <person name="Shirasawa K."/>
            <person name="Vercoe P."/>
            <person name="Stefanova K."/>
            <person name="Durmic Z."/>
            <person name="Nichols P."/>
            <person name="Revell C."/>
            <person name="Isobe S.N."/>
            <person name="Edwards D."/>
            <person name="Erskine W."/>
        </authorList>
    </citation>
    <scope>NUCLEOTIDE SEQUENCE [LARGE SCALE GENOMIC DNA]</scope>
    <source>
        <strain evidence="2">cv. Daliak</strain>
    </source>
</reference>
<evidence type="ECO:0000313" key="1">
    <source>
        <dbReference type="EMBL" id="GAU49332.1"/>
    </source>
</evidence>
<organism evidence="1 2">
    <name type="scientific">Trifolium subterraneum</name>
    <name type="common">Subterranean clover</name>
    <dbReference type="NCBI Taxonomy" id="3900"/>
    <lineage>
        <taxon>Eukaryota</taxon>
        <taxon>Viridiplantae</taxon>
        <taxon>Streptophyta</taxon>
        <taxon>Embryophyta</taxon>
        <taxon>Tracheophyta</taxon>
        <taxon>Spermatophyta</taxon>
        <taxon>Magnoliopsida</taxon>
        <taxon>eudicotyledons</taxon>
        <taxon>Gunneridae</taxon>
        <taxon>Pentapetalae</taxon>
        <taxon>rosids</taxon>
        <taxon>fabids</taxon>
        <taxon>Fabales</taxon>
        <taxon>Fabaceae</taxon>
        <taxon>Papilionoideae</taxon>
        <taxon>50 kb inversion clade</taxon>
        <taxon>NPAAA clade</taxon>
        <taxon>Hologalegina</taxon>
        <taxon>IRL clade</taxon>
        <taxon>Trifolieae</taxon>
        <taxon>Trifolium</taxon>
    </lineage>
</organism>
<proteinExistence type="predicted"/>
<protein>
    <submittedName>
        <fullName evidence="1">Uncharacterized protein</fullName>
    </submittedName>
</protein>
<keyword evidence="2" id="KW-1185">Reference proteome</keyword>
<evidence type="ECO:0000313" key="2">
    <source>
        <dbReference type="Proteomes" id="UP000242715"/>
    </source>
</evidence>
<dbReference type="Proteomes" id="UP000242715">
    <property type="component" value="Unassembled WGS sequence"/>
</dbReference>
<dbReference type="EMBL" id="DF974549">
    <property type="protein sequence ID" value="GAU49332.1"/>
    <property type="molecule type" value="Genomic_DNA"/>
</dbReference>
<sequence length="66" mass="7442">MGNGLDASSLGALKFLNSRINLMRKVVRGVIGNETWVSRYERCFIDTTEKALNLISTRTRLLVLKT</sequence>
<dbReference type="AlphaFoldDB" id="A0A2Z6PGW8"/>
<accession>A0A2Z6PGW8</accession>
<gene>
    <name evidence="1" type="ORF">TSUD_136470</name>
</gene>
<name>A0A2Z6PGW8_TRISU</name>